<dbReference type="Proteomes" id="UP000030701">
    <property type="component" value="Unassembled WGS sequence"/>
</dbReference>
<proteinExistence type="predicted"/>
<reference evidence="1" key="2">
    <citation type="submission" date="2014-03" db="EMBL/GenBank/DDBJ databases">
        <title>The Genome Annotation of Fusarium oxysporum Cotton.</title>
        <authorList>
            <consortium name="The Broad Institute Genomics Platform"/>
            <person name="Ma L.-J."/>
            <person name="Corby-Kistler H."/>
            <person name="Broz K."/>
            <person name="Gale L.R."/>
            <person name="Jonkers W."/>
            <person name="O'Donnell K."/>
            <person name="Ploetz R."/>
            <person name="Steinberg C."/>
            <person name="Schwartz D.C."/>
            <person name="VanEtten H."/>
            <person name="Zhou S."/>
            <person name="Young S.K."/>
            <person name="Zeng Q."/>
            <person name="Gargeya S."/>
            <person name="Fitzgerald M."/>
            <person name="Abouelleil A."/>
            <person name="Alvarado L."/>
            <person name="Chapman S.B."/>
            <person name="Gainer-Dewar J."/>
            <person name="Goldberg J."/>
            <person name="Griggs A."/>
            <person name="Gujja S."/>
            <person name="Hansen M."/>
            <person name="Howarth C."/>
            <person name="Imamovic A."/>
            <person name="Ireland A."/>
            <person name="Larimer J."/>
            <person name="McCowan C."/>
            <person name="Murphy C."/>
            <person name="Pearson M."/>
            <person name="Poon T.W."/>
            <person name="Priest M."/>
            <person name="Roberts A."/>
            <person name="Saif S."/>
            <person name="Shea T."/>
            <person name="Sykes S."/>
            <person name="Wortman J."/>
            <person name="Nusbaum C."/>
            <person name="Birren B."/>
        </authorList>
    </citation>
    <scope>NUCLEOTIDE SEQUENCE</scope>
    <source>
        <strain evidence="1">25433</strain>
    </source>
</reference>
<organism evidence="1">
    <name type="scientific">Fusarium oxysporum f. sp. vasinfectum 25433</name>
    <dbReference type="NCBI Taxonomy" id="1089449"/>
    <lineage>
        <taxon>Eukaryota</taxon>
        <taxon>Fungi</taxon>
        <taxon>Dikarya</taxon>
        <taxon>Ascomycota</taxon>
        <taxon>Pezizomycotina</taxon>
        <taxon>Sordariomycetes</taxon>
        <taxon>Hypocreomycetidae</taxon>
        <taxon>Hypocreales</taxon>
        <taxon>Nectriaceae</taxon>
        <taxon>Fusarium</taxon>
        <taxon>Fusarium oxysporum species complex</taxon>
    </lineage>
</organism>
<sequence length="130" mass="13352">MPSSSGSLGSLSAVSAGQAMSASGSLPTSRISLSLFRLSVSGSTVPEISVSCSSVSICPLFVLPSEMAIMTSPSLLTSCTFVSLFWLSVSTLRVPGFTLHKTLMPSSSAVFRSPFEFIGTTSSSTSTLAI</sequence>
<reference evidence="1" key="1">
    <citation type="submission" date="2011-11" db="EMBL/GenBank/DDBJ databases">
        <title>The Genome Sequence of Fusarium oxysporum Cotton.</title>
        <authorList>
            <consortium name="The Broad Institute Genome Sequencing Platform"/>
            <person name="Ma L.-J."/>
            <person name="Gale L.R."/>
            <person name="Schwartz D.C."/>
            <person name="Zhou S."/>
            <person name="Corby-Kistler H."/>
            <person name="Young S.K."/>
            <person name="Zeng Q."/>
            <person name="Gargeya S."/>
            <person name="Fitzgerald M."/>
            <person name="Haas B."/>
            <person name="Abouelleil A."/>
            <person name="Alvarado L."/>
            <person name="Arachchi H.M."/>
            <person name="Berlin A."/>
            <person name="Brown A."/>
            <person name="Chapman S.B."/>
            <person name="Chen Z."/>
            <person name="Dunbar C."/>
            <person name="Freedman E."/>
            <person name="Gearin G."/>
            <person name="Goldberg J."/>
            <person name="Griggs A."/>
            <person name="Gujja S."/>
            <person name="Heiman D."/>
            <person name="Howarth C."/>
            <person name="Larson L."/>
            <person name="Lui A."/>
            <person name="MacDonald P.J.P."/>
            <person name="Montmayeur A."/>
            <person name="Murphy C."/>
            <person name="Neiman D."/>
            <person name="Pearson M."/>
            <person name="Priest M."/>
            <person name="Roberts A."/>
            <person name="Saif S."/>
            <person name="Shea T."/>
            <person name="Shenoy N."/>
            <person name="Sisk P."/>
            <person name="Stolte C."/>
            <person name="Sykes S."/>
            <person name="Wortman J."/>
            <person name="Nusbaum C."/>
            <person name="Birren B."/>
        </authorList>
    </citation>
    <scope>NUCLEOTIDE SEQUENCE [LARGE SCALE GENOMIC DNA]</scope>
    <source>
        <strain evidence="1">25433</strain>
    </source>
</reference>
<gene>
    <name evidence="1" type="ORF">FOTG_18274</name>
</gene>
<evidence type="ECO:0000313" key="1">
    <source>
        <dbReference type="EMBL" id="EXM13272.1"/>
    </source>
</evidence>
<accession>X0KWX0</accession>
<dbReference type="EMBL" id="KK035307">
    <property type="protein sequence ID" value="EXM13272.1"/>
    <property type="molecule type" value="Genomic_DNA"/>
</dbReference>
<dbReference type="AlphaFoldDB" id="X0KWX0"/>
<protein>
    <submittedName>
        <fullName evidence="1">Uncharacterized protein</fullName>
    </submittedName>
</protein>
<name>X0KWX0_FUSOX</name>
<dbReference type="HOGENOM" id="CLU_1938252_0_0_1"/>